<sequence>METLFIDSVVLMAVLFNPFFMSACLRDIMSELSLREFFGVLLRAFAMSAAVFCLFAFGGDQLFSHVLQVRFAAFLVFGGILFLIISLRYMVFGAKMIETLRGPPEHLAGSLAMPFMIGPGTVSASVLIGNRLPLGLAFLAIVVAIVISCLFLMIAKVLFDYVKKRNEAIVQRYMEISGRVAALLIGSIAVDMIMRGIEMWLQESSIL</sequence>
<evidence type="ECO:0000313" key="8">
    <source>
        <dbReference type="EMBL" id="QEG37420.1"/>
    </source>
</evidence>
<dbReference type="InterPro" id="IPR002771">
    <property type="entry name" value="Multi_antbiot-R_MarC"/>
</dbReference>
<dbReference type="Pfam" id="PF01914">
    <property type="entry name" value="MarC"/>
    <property type="match status" value="1"/>
</dbReference>
<dbReference type="RefSeq" id="WP_148075664.1">
    <property type="nucleotide sequence ID" value="NZ_CP042913.1"/>
</dbReference>
<keyword evidence="9" id="KW-1185">Reference proteome</keyword>
<evidence type="ECO:0000256" key="7">
    <source>
        <dbReference type="RuleBase" id="RU362048"/>
    </source>
</evidence>
<dbReference type="KEGG" id="bgok:Pr1d_47650"/>
<keyword evidence="6 7" id="KW-0472">Membrane</keyword>
<evidence type="ECO:0000256" key="6">
    <source>
        <dbReference type="ARBA" id="ARBA00023136"/>
    </source>
</evidence>
<comment type="subcellular location">
    <subcellularLocation>
        <location evidence="1 7">Cell membrane</location>
        <topology evidence="1 7">Multi-pass membrane protein</topology>
    </subcellularLocation>
</comment>
<protein>
    <recommendedName>
        <fullName evidence="7">UPF0056 membrane protein</fullName>
    </recommendedName>
</protein>
<evidence type="ECO:0000256" key="4">
    <source>
        <dbReference type="ARBA" id="ARBA00022692"/>
    </source>
</evidence>
<proteinExistence type="inferred from homology"/>
<comment type="similarity">
    <text evidence="2 7">Belongs to the UPF0056 (MarC) family.</text>
</comment>
<feature type="transmembrane region" description="Helical" evidence="7">
    <location>
        <begin position="107"/>
        <end position="128"/>
    </location>
</feature>
<evidence type="ECO:0000256" key="1">
    <source>
        <dbReference type="ARBA" id="ARBA00004651"/>
    </source>
</evidence>
<dbReference type="PANTHER" id="PTHR33508">
    <property type="entry name" value="UPF0056 MEMBRANE PROTEIN YHCE"/>
    <property type="match status" value="1"/>
</dbReference>
<organism evidence="8 9">
    <name type="scientific">Bythopirellula goksoeyrii</name>
    <dbReference type="NCBI Taxonomy" id="1400387"/>
    <lineage>
        <taxon>Bacteria</taxon>
        <taxon>Pseudomonadati</taxon>
        <taxon>Planctomycetota</taxon>
        <taxon>Planctomycetia</taxon>
        <taxon>Pirellulales</taxon>
        <taxon>Lacipirellulaceae</taxon>
        <taxon>Bythopirellula</taxon>
    </lineage>
</organism>
<feature type="transmembrane region" description="Helical" evidence="7">
    <location>
        <begin position="69"/>
        <end position="87"/>
    </location>
</feature>
<keyword evidence="3" id="KW-1003">Cell membrane</keyword>
<dbReference type="OrthoDB" id="21094at2"/>
<dbReference type="AlphaFoldDB" id="A0A5B9QIJ7"/>
<evidence type="ECO:0000256" key="5">
    <source>
        <dbReference type="ARBA" id="ARBA00022989"/>
    </source>
</evidence>
<keyword evidence="5 7" id="KW-1133">Transmembrane helix</keyword>
<feature type="transmembrane region" description="Helical" evidence="7">
    <location>
        <begin position="37"/>
        <end position="57"/>
    </location>
</feature>
<feature type="transmembrane region" description="Helical" evidence="7">
    <location>
        <begin position="180"/>
        <end position="197"/>
    </location>
</feature>
<evidence type="ECO:0000256" key="2">
    <source>
        <dbReference type="ARBA" id="ARBA00009784"/>
    </source>
</evidence>
<name>A0A5B9QIJ7_9BACT</name>
<feature type="transmembrane region" description="Helical" evidence="7">
    <location>
        <begin position="134"/>
        <end position="159"/>
    </location>
</feature>
<keyword evidence="4 7" id="KW-0812">Transmembrane</keyword>
<feature type="transmembrane region" description="Helical" evidence="7">
    <location>
        <begin position="6"/>
        <end position="25"/>
    </location>
</feature>
<dbReference type="GO" id="GO:0005886">
    <property type="term" value="C:plasma membrane"/>
    <property type="evidence" value="ECO:0007669"/>
    <property type="project" value="UniProtKB-SubCell"/>
</dbReference>
<accession>A0A5B9QIJ7</accession>
<evidence type="ECO:0000313" key="9">
    <source>
        <dbReference type="Proteomes" id="UP000323917"/>
    </source>
</evidence>
<dbReference type="Proteomes" id="UP000323917">
    <property type="component" value="Chromosome"/>
</dbReference>
<dbReference type="PANTHER" id="PTHR33508:SF10">
    <property type="entry name" value="UPF0056 INNER MEMBRANE PROTEIN YHGN"/>
    <property type="match status" value="1"/>
</dbReference>
<gene>
    <name evidence="8" type="ORF">Pr1d_47650</name>
</gene>
<dbReference type="EMBL" id="CP042913">
    <property type="protein sequence ID" value="QEG37420.1"/>
    <property type="molecule type" value="Genomic_DNA"/>
</dbReference>
<evidence type="ECO:0000256" key="3">
    <source>
        <dbReference type="ARBA" id="ARBA00022475"/>
    </source>
</evidence>
<reference evidence="8 9" key="1">
    <citation type="submission" date="2019-08" db="EMBL/GenBank/DDBJ databases">
        <title>Deep-cultivation of Planctomycetes and their phenomic and genomic characterization uncovers novel biology.</title>
        <authorList>
            <person name="Wiegand S."/>
            <person name="Jogler M."/>
            <person name="Boedeker C."/>
            <person name="Pinto D."/>
            <person name="Vollmers J."/>
            <person name="Rivas-Marin E."/>
            <person name="Kohn T."/>
            <person name="Peeters S.H."/>
            <person name="Heuer A."/>
            <person name="Rast P."/>
            <person name="Oberbeckmann S."/>
            <person name="Bunk B."/>
            <person name="Jeske O."/>
            <person name="Meyerdierks A."/>
            <person name="Storesund J.E."/>
            <person name="Kallscheuer N."/>
            <person name="Luecker S."/>
            <person name="Lage O.M."/>
            <person name="Pohl T."/>
            <person name="Merkel B.J."/>
            <person name="Hornburger P."/>
            <person name="Mueller R.-W."/>
            <person name="Bruemmer F."/>
            <person name="Labrenz M."/>
            <person name="Spormann A.M."/>
            <person name="Op den Camp H."/>
            <person name="Overmann J."/>
            <person name="Amann R."/>
            <person name="Jetten M.S.M."/>
            <person name="Mascher T."/>
            <person name="Medema M.H."/>
            <person name="Devos D.P."/>
            <person name="Kaster A.-K."/>
            <person name="Ovreas L."/>
            <person name="Rohde M."/>
            <person name="Galperin M.Y."/>
            <person name="Jogler C."/>
        </authorList>
    </citation>
    <scope>NUCLEOTIDE SEQUENCE [LARGE SCALE GENOMIC DNA]</scope>
    <source>
        <strain evidence="8 9">Pr1d</strain>
    </source>
</reference>